<dbReference type="OrthoDB" id="8585936at2"/>
<evidence type="ECO:0000313" key="1">
    <source>
        <dbReference type="EMBL" id="EAT11024.1"/>
    </source>
</evidence>
<dbReference type="HOGENOM" id="CLU_096099_0_0_6"/>
<organism evidence="1 2">
    <name type="scientific">Bermanella marisrubri</name>
    <dbReference type="NCBI Taxonomy" id="207949"/>
    <lineage>
        <taxon>Bacteria</taxon>
        <taxon>Pseudomonadati</taxon>
        <taxon>Pseudomonadota</taxon>
        <taxon>Gammaproteobacteria</taxon>
        <taxon>Oceanospirillales</taxon>
        <taxon>Oceanospirillaceae</taxon>
        <taxon>Bermanella</taxon>
    </lineage>
</organism>
<dbReference type="EMBL" id="AAQH01000025">
    <property type="protein sequence ID" value="EAT11024.1"/>
    <property type="molecule type" value="Genomic_DNA"/>
</dbReference>
<protein>
    <submittedName>
        <fullName evidence="1">ABC-type amino acid transport/signal transduction systems, periplasmic component/domain</fullName>
    </submittedName>
</protein>
<dbReference type="RefSeq" id="WP_007017944.1">
    <property type="nucleotide sequence ID" value="NZ_CH724115.1"/>
</dbReference>
<dbReference type="Proteomes" id="UP000004263">
    <property type="component" value="Unassembled WGS sequence"/>
</dbReference>
<sequence>MIKNLIFVGIAVILFSKETHAQPVTLPVFVYHDEAPLHLDSNELDLSQAWAKTMNAQQSQYCFVIQKITRPALNHWVEGESPFMILWANTLWFRSKDTNIKATKPLFWDADVVVSLRDNPVQLQTFDDLIGLRLGARDGHYYKGLEECFSDGRIKRVDSNSSKDNLRSLMNSEIDAYIDSRSSVLFTKQNNAYEQPVYIAGLAHDAFSRHLVVSRDYFELLPFLNQQIEQLKASSEWQSYIQGFAIHRLVDPFELDLKELDQY</sequence>
<evidence type="ECO:0000313" key="2">
    <source>
        <dbReference type="Proteomes" id="UP000004263"/>
    </source>
</evidence>
<name>Q1MYK7_9GAMM</name>
<dbReference type="STRING" id="207949.RED65_14292"/>
<comment type="caution">
    <text evidence="1">The sequence shown here is derived from an EMBL/GenBank/DDBJ whole genome shotgun (WGS) entry which is preliminary data.</text>
</comment>
<accession>Q1MYK7</accession>
<gene>
    <name evidence="1" type="ORF">RED65_14292</name>
</gene>
<dbReference type="Gene3D" id="3.40.190.10">
    <property type="entry name" value="Periplasmic binding protein-like II"/>
    <property type="match status" value="2"/>
</dbReference>
<reference evidence="1 2" key="1">
    <citation type="submission" date="2006-03" db="EMBL/GenBank/DDBJ databases">
        <authorList>
            <person name="Pinhassi J."/>
            <person name="Pedros-Alio C."/>
            <person name="Ferriera S."/>
            <person name="Johnson J."/>
            <person name="Kravitz S."/>
            <person name="Halpern A."/>
            <person name="Remington K."/>
            <person name="Beeson K."/>
            <person name="Tran B."/>
            <person name="Rogers Y.-H."/>
            <person name="Friedman R."/>
            <person name="Venter J.C."/>
        </authorList>
    </citation>
    <scope>NUCLEOTIDE SEQUENCE [LARGE SCALE GENOMIC DNA]</scope>
    <source>
        <strain evidence="1 2">RED65</strain>
    </source>
</reference>
<dbReference type="SUPFAM" id="SSF53850">
    <property type="entry name" value="Periplasmic binding protein-like II"/>
    <property type="match status" value="1"/>
</dbReference>
<keyword evidence="2" id="KW-1185">Reference proteome</keyword>
<proteinExistence type="predicted"/>
<dbReference type="AlphaFoldDB" id="Q1MYK7"/>